<feature type="transmembrane region" description="Helical" evidence="1">
    <location>
        <begin position="80"/>
        <end position="98"/>
    </location>
</feature>
<evidence type="ECO:0000256" key="1">
    <source>
        <dbReference type="SAM" id="Phobius"/>
    </source>
</evidence>
<dbReference type="GO" id="GO:0043022">
    <property type="term" value="F:ribosome binding"/>
    <property type="evidence" value="ECO:0007669"/>
    <property type="project" value="InterPro"/>
</dbReference>
<proteinExistence type="predicted"/>
<dbReference type="EMBL" id="RDQM01000010">
    <property type="protein sequence ID" value="RMW96874.1"/>
    <property type="molecule type" value="Genomic_DNA"/>
</dbReference>
<dbReference type="EMBL" id="RDQL01000016">
    <property type="protein sequence ID" value="RMW96997.1"/>
    <property type="molecule type" value="Genomic_DNA"/>
</dbReference>
<reference evidence="6 7" key="1">
    <citation type="submission" date="2018-10" db="EMBL/GenBank/DDBJ databases">
        <title>Comamonadaceae CDC group NO-1 genome sequencing and assembly.</title>
        <authorList>
            <person name="Bernier A.-M."/>
            <person name="Bernard K."/>
        </authorList>
    </citation>
    <scope>NUCLEOTIDE SEQUENCE [LARGE SCALE GENOMIC DNA]</scope>
    <source>
        <strain evidence="4 6">NML161473</strain>
        <strain evidence="5 8">NML180581</strain>
        <strain evidence="3 7">NML970147</strain>
    </source>
</reference>
<accession>A0A3M6QVD2</accession>
<feature type="domain" description="DUF883" evidence="2">
    <location>
        <begin position="71"/>
        <end position="100"/>
    </location>
</feature>
<evidence type="ECO:0000313" key="3">
    <source>
        <dbReference type="EMBL" id="RMW96874.1"/>
    </source>
</evidence>
<accession>A0A3M6Q2A1</accession>
<name>A0A3M6Q164_9BURK</name>
<dbReference type="Pfam" id="PF19029">
    <property type="entry name" value="DUF883_C"/>
    <property type="match status" value="1"/>
</dbReference>
<dbReference type="Proteomes" id="UP000267521">
    <property type="component" value="Unassembled WGS sequence"/>
</dbReference>
<evidence type="ECO:0000313" key="6">
    <source>
        <dbReference type="Proteomes" id="UP000267035"/>
    </source>
</evidence>
<keyword evidence="1" id="KW-0472">Membrane</keyword>
<dbReference type="Proteomes" id="UP000267035">
    <property type="component" value="Unassembled WGS sequence"/>
</dbReference>
<dbReference type="PANTHER" id="PTHR35893:SF3">
    <property type="entry name" value="INNER MEMBRANE PROTEIN"/>
    <property type="match status" value="1"/>
</dbReference>
<evidence type="ECO:0000259" key="2">
    <source>
        <dbReference type="Pfam" id="PF19029"/>
    </source>
</evidence>
<sequence>MSLFSSKPQTRDFEKLVDDLREALASRDLDEVPQIRQLRQRFESGVEDFRDAAARAARETAVRAREHAEVADRYVHESPWQTAGIAAAAGVVLGFLLARR</sequence>
<dbReference type="PANTHER" id="PTHR35893">
    <property type="entry name" value="INNER MEMBRANE PROTEIN-RELATED"/>
    <property type="match status" value="1"/>
</dbReference>
<dbReference type="RefSeq" id="WP_122238616.1">
    <property type="nucleotide sequence ID" value="NZ_RDQK01000028.1"/>
</dbReference>
<evidence type="ECO:0000313" key="7">
    <source>
        <dbReference type="Proteomes" id="UP000267521"/>
    </source>
</evidence>
<gene>
    <name evidence="5" type="ORF">EBQ24_10870</name>
    <name evidence="4" type="ORF">EBQ25_10270</name>
    <name evidence="3" type="ORF">EBQ26_08600</name>
</gene>
<keyword evidence="1" id="KW-1133">Transmembrane helix</keyword>
<evidence type="ECO:0000313" key="5">
    <source>
        <dbReference type="EMBL" id="RMX06980.1"/>
    </source>
</evidence>
<evidence type="ECO:0000313" key="4">
    <source>
        <dbReference type="EMBL" id="RMW96997.1"/>
    </source>
</evidence>
<dbReference type="InterPro" id="IPR043605">
    <property type="entry name" value="DUF883_C"/>
</dbReference>
<dbReference type="InterPro" id="IPR010279">
    <property type="entry name" value="YqjD/ElaB"/>
</dbReference>
<dbReference type="Proteomes" id="UP000281171">
    <property type="component" value="Unassembled WGS sequence"/>
</dbReference>
<protein>
    <submittedName>
        <fullName evidence="4">DUF883 family protein</fullName>
    </submittedName>
</protein>
<keyword evidence="6" id="KW-1185">Reference proteome</keyword>
<dbReference type="EMBL" id="RDQK01000028">
    <property type="protein sequence ID" value="RMX06980.1"/>
    <property type="molecule type" value="Genomic_DNA"/>
</dbReference>
<accession>A0A3M6Q164</accession>
<evidence type="ECO:0000313" key="8">
    <source>
        <dbReference type="Proteomes" id="UP000281171"/>
    </source>
</evidence>
<organism evidence="4 6">
    <name type="scientific">Allofranklinella schreckenbergeri</name>
    <dbReference type="NCBI Taxonomy" id="1076744"/>
    <lineage>
        <taxon>Bacteria</taxon>
        <taxon>Pseudomonadati</taxon>
        <taxon>Pseudomonadota</taxon>
        <taxon>Betaproteobacteria</taxon>
        <taxon>Burkholderiales</taxon>
        <taxon>Comamonadaceae</taxon>
        <taxon>Allofranklinella</taxon>
    </lineage>
</organism>
<dbReference type="AlphaFoldDB" id="A0A3M6Q164"/>
<comment type="caution">
    <text evidence="4">The sequence shown here is derived from an EMBL/GenBank/DDBJ whole genome shotgun (WGS) entry which is preliminary data.</text>
</comment>
<keyword evidence="1" id="KW-0812">Transmembrane</keyword>